<dbReference type="AlphaFoldDB" id="A0AAE1T1H0"/>
<keyword evidence="1" id="KW-0175">Coiled coil</keyword>
<comment type="caution">
    <text evidence="2">The sequence shown here is derived from an EMBL/GenBank/DDBJ whole genome shotgun (WGS) entry which is preliminary data.</text>
</comment>
<reference evidence="2" key="1">
    <citation type="submission" date="2023-12" db="EMBL/GenBank/DDBJ databases">
        <title>Genome assembly of Anisodus tanguticus.</title>
        <authorList>
            <person name="Wang Y.-J."/>
        </authorList>
    </citation>
    <scope>NUCLEOTIDE SEQUENCE</scope>
    <source>
        <strain evidence="2">KB-2021</strain>
        <tissue evidence="2">Leaf</tissue>
    </source>
</reference>
<dbReference type="EMBL" id="JAVYJV010000001">
    <property type="protein sequence ID" value="KAK4379887.1"/>
    <property type="molecule type" value="Genomic_DNA"/>
</dbReference>
<evidence type="ECO:0000313" key="2">
    <source>
        <dbReference type="EMBL" id="KAK4379887.1"/>
    </source>
</evidence>
<evidence type="ECO:0000256" key="1">
    <source>
        <dbReference type="SAM" id="Coils"/>
    </source>
</evidence>
<keyword evidence="3" id="KW-1185">Reference proteome</keyword>
<dbReference type="InterPro" id="IPR021109">
    <property type="entry name" value="Peptidase_aspartic_dom_sf"/>
</dbReference>
<proteinExistence type="predicted"/>
<gene>
    <name evidence="2" type="ORF">RND71_001749</name>
</gene>
<organism evidence="2 3">
    <name type="scientific">Anisodus tanguticus</name>
    <dbReference type="NCBI Taxonomy" id="243964"/>
    <lineage>
        <taxon>Eukaryota</taxon>
        <taxon>Viridiplantae</taxon>
        <taxon>Streptophyta</taxon>
        <taxon>Embryophyta</taxon>
        <taxon>Tracheophyta</taxon>
        <taxon>Spermatophyta</taxon>
        <taxon>Magnoliopsida</taxon>
        <taxon>eudicotyledons</taxon>
        <taxon>Gunneridae</taxon>
        <taxon>Pentapetalae</taxon>
        <taxon>asterids</taxon>
        <taxon>lamiids</taxon>
        <taxon>Solanales</taxon>
        <taxon>Solanaceae</taxon>
        <taxon>Solanoideae</taxon>
        <taxon>Hyoscyameae</taxon>
        <taxon>Anisodus</taxon>
    </lineage>
</organism>
<evidence type="ECO:0000313" key="3">
    <source>
        <dbReference type="Proteomes" id="UP001291623"/>
    </source>
</evidence>
<feature type="coiled-coil region" evidence="1">
    <location>
        <begin position="93"/>
        <end position="127"/>
    </location>
</feature>
<dbReference type="Proteomes" id="UP001291623">
    <property type="component" value="Unassembled WGS sequence"/>
</dbReference>
<protein>
    <submittedName>
        <fullName evidence="2">Uncharacterized protein</fullName>
    </submittedName>
</protein>
<accession>A0AAE1T1H0</accession>
<name>A0AAE1T1H0_9SOLA</name>
<sequence>MLTELERRKILKDQKVLLGRVFDFDIADKFGIKKLLDIIEFQKWTHFFVSLAPSVFEEEENSIIEIQRLHAENAILRAQLVEKAHEPGTSGVVEVANAENVKLKVENKKLKHKIDKLRDQMSIIEEISQIPGQAQSKVTHYYSEANQAPSPPPYGCLEGIKSHPSFKRIWLELNCLKSENINALYQSSRIHTYEYVVAMGMTLESFRNLKINFKLTIDLGQRFLWVDCEKRYVSSSYKSVLCGSVTCKRSLSGECVESCLDPPPTSIYNALTNAFIKSLNPWLLIKCVIKERV</sequence>
<dbReference type="Gene3D" id="2.40.70.10">
    <property type="entry name" value="Acid Proteases"/>
    <property type="match status" value="1"/>
</dbReference>